<proteinExistence type="inferred from homology"/>
<keyword evidence="6 9" id="KW-1133">Transmembrane helix</keyword>
<dbReference type="GO" id="GO:0009306">
    <property type="term" value="P:protein secretion"/>
    <property type="evidence" value="ECO:0007669"/>
    <property type="project" value="UniProtKB-UniRule"/>
</dbReference>
<evidence type="ECO:0000256" key="1">
    <source>
        <dbReference type="ARBA" id="ARBA00004141"/>
    </source>
</evidence>
<evidence type="ECO:0000313" key="11">
    <source>
        <dbReference type="Proteomes" id="UP000176639"/>
    </source>
</evidence>
<organism evidence="10 11">
    <name type="scientific">Candidatus Azambacteria bacterium RBG_16_47_10</name>
    <dbReference type="NCBI Taxonomy" id="1797292"/>
    <lineage>
        <taxon>Bacteria</taxon>
        <taxon>Candidatus Azamiibacteriota</taxon>
    </lineage>
</organism>
<comment type="caution">
    <text evidence="10">The sequence shown here is derived from an EMBL/GenBank/DDBJ whole genome shotgun (WGS) entry which is preliminary data.</text>
</comment>
<sequence length="71" mass="7835">MFWFNILLIAVSTLLIVAILLQQRGEGISTVFGGTGGGAYHTKRGMEKFVFFSTIVLSTLFIGSAIMRLFF</sequence>
<keyword evidence="9" id="KW-1003">Cell membrane</keyword>
<feature type="transmembrane region" description="Helical" evidence="9">
    <location>
        <begin position="49"/>
        <end position="70"/>
    </location>
</feature>
<comment type="similarity">
    <text evidence="2 9">Belongs to the SecG family.</text>
</comment>
<dbReference type="AlphaFoldDB" id="A0A1F5AY07"/>
<evidence type="ECO:0000256" key="8">
    <source>
        <dbReference type="ARBA" id="ARBA00023136"/>
    </source>
</evidence>
<dbReference type="Proteomes" id="UP000176639">
    <property type="component" value="Unassembled WGS sequence"/>
</dbReference>
<dbReference type="GO" id="GO:0005886">
    <property type="term" value="C:plasma membrane"/>
    <property type="evidence" value="ECO:0007669"/>
    <property type="project" value="UniProtKB-SubCell"/>
</dbReference>
<accession>A0A1F5AY07</accession>
<reference evidence="10 11" key="1">
    <citation type="journal article" date="2016" name="Nat. Commun.">
        <title>Thousands of microbial genomes shed light on interconnected biogeochemical processes in an aquifer system.</title>
        <authorList>
            <person name="Anantharaman K."/>
            <person name="Brown C.T."/>
            <person name="Hug L.A."/>
            <person name="Sharon I."/>
            <person name="Castelle C.J."/>
            <person name="Probst A.J."/>
            <person name="Thomas B.C."/>
            <person name="Singh A."/>
            <person name="Wilkins M.J."/>
            <person name="Karaoz U."/>
            <person name="Brodie E.L."/>
            <person name="Williams K.H."/>
            <person name="Hubbard S.S."/>
            <person name="Banfield J.F."/>
        </authorList>
    </citation>
    <scope>NUCLEOTIDE SEQUENCE [LARGE SCALE GENOMIC DNA]</scope>
</reference>
<evidence type="ECO:0000256" key="3">
    <source>
        <dbReference type="ARBA" id="ARBA00022448"/>
    </source>
</evidence>
<evidence type="ECO:0000313" key="10">
    <source>
        <dbReference type="EMBL" id="OGD23296.1"/>
    </source>
</evidence>
<keyword evidence="8 9" id="KW-0472">Membrane</keyword>
<keyword evidence="4 9" id="KW-0812">Transmembrane</keyword>
<dbReference type="NCBIfam" id="TIGR00810">
    <property type="entry name" value="secG"/>
    <property type="match status" value="1"/>
</dbReference>
<evidence type="ECO:0000256" key="5">
    <source>
        <dbReference type="ARBA" id="ARBA00022927"/>
    </source>
</evidence>
<dbReference type="GO" id="GO:0015450">
    <property type="term" value="F:protein-transporting ATPase activity"/>
    <property type="evidence" value="ECO:0007669"/>
    <property type="project" value="UniProtKB-UniRule"/>
</dbReference>
<evidence type="ECO:0000256" key="9">
    <source>
        <dbReference type="RuleBase" id="RU365087"/>
    </source>
</evidence>
<gene>
    <name evidence="10" type="ORF">A2Z10_01150</name>
</gene>
<dbReference type="InterPro" id="IPR004692">
    <property type="entry name" value="SecG"/>
</dbReference>
<comment type="subcellular location">
    <subcellularLocation>
        <location evidence="9">Cell membrane</location>
        <topology evidence="9">Multi-pass membrane protein</topology>
    </subcellularLocation>
    <subcellularLocation>
        <location evidence="1">Membrane</location>
        <topology evidence="1">Multi-pass membrane protein</topology>
    </subcellularLocation>
</comment>
<name>A0A1F5AY07_9BACT</name>
<evidence type="ECO:0000256" key="7">
    <source>
        <dbReference type="ARBA" id="ARBA00023010"/>
    </source>
</evidence>
<evidence type="ECO:0000256" key="4">
    <source>
        <dbReference type="ARBA" id="ARBA00022692"/>
    </source>
</evidence>
<dbReference type="EMBL" id="MEYI01000045">
    <property type="protein sequence ID" value="OGD23296.1"/>
    <property type="molecule type" value="Genomic_DNA"/>
</dbReference>
<evidence type="ECO:0000256" key="6">
    <source>
        <dbReference type="ARBA" id="ARBA00022989"/>
    </source>
</evidence>
<keyword evidence="3 9" id="KW-0813">Transport</keyword>
<dbReference type="Pfam" id="PF03840">
    <property type="entry name" value="SecG"/>
    <property type="match status" value="1"/>
</dbReference>
<comment type="caution">
    <text evidence="9">Lacks conserved residue(s) required for the propagation of feature annotation.</text>
</comment>
<comment type="function">
    <text evidence="9">Involved in protein export. Participates in an early event of protein translocation.</text>
</comment>
<keyword evidence="5 9" id="KW-0653">Protein transport</keyword>
<keyword evidence="7 9" id="KW-0811">Translocation</keyword>
<evidence type="ECO:0000256" key="2">
    <source>
        <dbReference type="ARBA" id="ARBA00008445"/>
    </source>
</evidence>
<protein>
    <recommendedName>
        <fullName evidence="9">Protein-export membrane protein SecG</fullName>
    </recommendedName>
</protein>